<evidence type="ECO:0000313" key="2">
    <source>
        <dbReference type="EMBL" id="ESK38442.1"/>
    </source>
</evidence>
<dbReference type="EMBL" id="AYER01000007">
    <property type="protein sequence ID" value="ESK38442.1"/>
    <property type="molecule type" value="Genomic_DNA"/>
</dbReference>
<dbReference type="PATRIC" id="fig|1392540.3.peg.1911"/>
<organism evidence="2 3">
    <name type="scientific">Acinetobacter nectaris CIP 110549</name>
    <dbReference type="NCBI Taxonomy" id="1392540"/>
    <lineage>
        <taxon>Bacteria</taxon>
        <taxon>Pseudomonadati</taxon>
        <taxon>Pseudomonadota</taxon>
        <taxon>Gammaproteobacteria</taxon>
        <taxon>Moraxellales</taxon>
        <taxon>Moraxellaceae</taxon>
        <taxon>Acinetobacter</taxon>
    </lineage>
</organism>
<protein>
    <recommendedName>
        <fullName evidence="1">Glycosyltransferase 2-like domain-containing protein</fullName>
    </recommendedName>
</protein>
<sequence length="317" mass="37439">MILSLIVPVYNVEEYISDFFYSIAYQMHEDVEIIIINDGTEDNSIHILLNLIKEIICPNLQANFTILSQANSGQSSARNYGIKEAKGRYIGFVDPDDIVAENFISLLLHSINLNNDTDVFHYNAKKINESGTIILGDINYVDKDQSFIAEKKYLLAMFEQDIWYPWLRVFKRDIISDFQFPINLLLEDKYLFPKIYVSRVNKITEINSSLVLYRIRGNSSLNNKDKQEKILESLCCGMKEYKDSNNDLLYSIYLQYFWSYLYDISKFNFKYIFYRMIGFKKEYCSFINVKSKKEMLVTRFPIFFVLFLKFKRLLGTF</sequence>
<dbReference type="PANTHER" id="PTHR22916">
    <property type="entry name" value="GLYCOSYLTRANSFERASE"/>
    <property type="match status" value="1"/>
</dbReference>
<evidence type="ECO:0000259" key="1">
    <source>
        <dbReference type="Pfam" id="PF00535"/>
    </source>
</evidence>
<dbReference type="AlphaFoldDB" id="V2TM60"/>
<dbReference type="STRING" id="1392540.P256_01981"/>
<evidence type="ECO:0000313" key="3">
    <source>
        <dbReference type="Proteomes" id="UP000023785"/>
    </source>
</evidence>
<comment type="caution">
    <text evidence="2">The sequence shown here is derived from an EMBL/GenBank/DDBJ whole genome shotgun (WGS) entry which is preliminary data.</text>
</comment>
<dbReference type="GO" id="GO:0016758">
    <property type="term" value="F:hexosyltransferase activity"/>
    <property type="evidence" value="ECO:0007669"/>
    <property type="project" value="UniProtKB-ARBA"/>
</dbReference>
<feature type="domain" description="Glycosyltransferase 2-like" evidence="1">
    <location>
        <begin position="4"/>
        <end position="130"/>
    </location>
</feature>
<name>V2TM60_9GAMM</name>
<dbReference type="Proteomes" id="UP000023785">
    <property type="component" value="Unassembled WGS sequence"/>
</dbReference>
<dbReference type="PANTHER" id="PTHR22916:SF3">
    <property type="entry name" value="UDP-GLCNAC:BETAGAL BETA-1,3-N-ACETYLGLUCOSAMINYLTRANSFERASE-LIKE PROTEIN 1"/>
    <property type="match status" value="1"/>
</dbReference>
<accession>V2TM60</accession>
<proteinExistence type="predicted"/>
<dbReference type="RefSeq" id="WP_023273599.1">
    <property type="nucleotide sequence ID" value="NZ_KI530734.1"/>
</dbReference>
<dbReference type="InterPro" id="IPR001173">
    <property type="entry name" value="Glyco_trans_2-like"/>
</dbReference>
<dbReference type="Gene3D" id="3.90.550.10">
    <property type="entry name" value="Spore Coat Polysaccharide Biosynthesis Protein SpsA, Chain A"/>
    <property type="match status" value="1"/>
</dbReference>
<dbReference type="Pfam" id="PF00535">
    <property type="entry name" value="Glycos_transf_2"/>
    <property type="match status" value="1"/>
</dbReference>
<dbReference type="InterPro" id="IPR029044">
    <property type="entry name" value="Nucleotide-diphossugar_trans"/>
</dbReference>
<dbReference type="OrthoDB" id="6813549at2"/>
<dbReference type="CDD" id="cd00761">
    <property type="entry name" value="Glyco_tranf_GTA_type"/>
    <property type="match status" value="1"/>
</dbReference>
<dbReference type="SUPFAM" id="SSF53448">
    <property type="entry name" value="Nucleotide-diphospho-sugar transferases"/>
    <property type="match status" value="1"/>
</dbReference>
<gene>
    <name evidence="2" type="ORF">P256_01981</name>
</gene>
<reference evidence="2 3" key="1">
    <citation type="submission" date="2013-10" db="EMBL/GenBank/DDBJ databases">
        <title>The Genome Sequence of Acinetobacter nectaris CIP 110549.</title>
        <authorList>
            <consortium name="The Broad Institute Genomics Platform"/>
            <consortium name="The Broad Institute Genome Sequencing Center for Infectious Disease"/>
            <person name="Cerqueira G."/>
            <person name="Feldgarden M."/>
            <person name="Courvalin P."/>
            <person name="Grillot-Courvalin C."/>
            <person name="Clermont D."/>
            <person name="Rocha E."/>
            <person name="Yoon E.-J."/>
            <person name="Nemec A."/>
            <person name="Young S.K."/>
            <person name="Zeng Q."/>
            <person name="Gargeya S."/>
            <person name="Fitzgerald M."/>
            <person name="Abouelleil A."/>
            <person name="Alvarado L."/>
            <person name="Berlin A.M."/>
            <person name="Chapman S.B."/>
            <person name="Gainer-Dewar J."/>
            <person name="Goldberg J."/>
            <person name="Gnerre S."/>
            <person name="Griggs A."/>
            <person name="Gujja S."/>
            <person name="Hansen M."/>
            <person name="Howarth C."/>
            <person name="Imamovic A."/>
            <person name="Ireland A."/>
            <person name="Larimer J."/>
            <person name="McCowan C."/>
            <person name="Murphy C."/>
            <person name="Pearson M."/>
            <person name="Poon T.W."/>
            <person name="Priest M."/>
            <person name="Roberts A."/>
            <person name="Saif S."/>
            <person name="Shea T."/>
            <person name="Sykes S."/>
            <person name="Wortman J."/>
            <person name="Nusbaum C."/>
            <person name="Birren B."/>
        </authorList>
    </citation>
    <scope>NUCLEOTIDE SEQUENCE [LARGE SCALE GENOMIC DNA]</scope>
    <source>
        <strain evidence="2 3">CIP 110549</strain>
    </source>
</reference>
<dbReference type="HOGENOM" id="CLU_025996_25_2_6"/>
<dbReference type="eggNOG" id="COG0463">
    <property type="taxonomic scope" value="Bacteria"/>
</dbReference>
<keyword evidence="3" id="KW-1185">Reference proteome</keyword>